<proteinExistence type="predicted"/>
<evidence type="ECO:0000256" key="2">
    <source>
        <dbReference type="SAM" id="MobiDB-lite"/>
    </source>
</evidence>
<keyword evidence="4" id="KW-1185">Reference proteome</keyword>
<evidence type="ECO:0000313" key="5">
    <source>
        <dbReference type="WBParaSite" id="MhA1_Contig1956.frz3.fgene3"/>
    </source>
</evidence>
<dbReference type="AlphaFoldDB" id="A0A1I8BCP4"/>
<dbReference type="Proteomes" id="UP000095281">
    <property type="component" value="Unplaced"/>
</dbReference>
<reference evidence="5" key="1">
    <citation type="submission" date="2016-11" db="UniProtKB">
        <authorList>
            <consortium name="WormBaseParasite"/>
        </authorList>
    </citation>
    <scope>IDENTIFICATION</scope>
</reference>
<name>A0A1I8BCP4_MELHA</name>
<keyword evidence="1 3" id="KW-0732">Signal</keyword>
<feature type="signal peptide" evidence="3">
    <location>
        <begin position="1"/>
        <end position="23"/>
    </location>
</feature>
<dbReference type="OMA" id="GKYIPRV"/>
<dbReference type="WBParaSite" id="MhA1_Contig1956.frz3.fgene3">
    <property type="protein sequence ID" value="MhA1_Contig1956.frz3.fgene3"/>
    <property type="gene ID" value="MhA1_Contig1956.frz3.fgene3"/>
</dbReference>
<evidence type="ECO:0000256" key="1">
    <source>
        <dbReference type="ARBA" id="ARBA00022729"/>
    </source>
</evidence>
<dbReference type="PANTHER" id="PTHR15337">
    <property type="entry name" value="ANTERIOR GRADIENT PROTEIN-RELATED"/>
    <property type="match status" value="1"/>
</dbReference>
<feature type="chain" id="PRO_5009315678" evidence="3">
    <location>
        <begin position="24"/>
        <end position="247"/>
    </location>
</feature>
<dbReference type="InterPro" id="IPR036249">
    <property type="entry name" value="Thioredoxin-like_sf"/>
</dbReference>
<evidence type="ECO:0000256" key="3">
    <source>
        <dbReference type="SAM" id="SignalP"/>
    </source>
</evidence>
<accession>A0A1I8BCP4</accession>
<sequence>MKISTRLFIQIALIAASEILINAQDNEKKVDLTEMYKTPLSNGFGDDIDWIPWENAVETALERNKPVFLLIHKTWCHACKSLKKVMQQSNARKAFKKLSEYFVMVNTADDDEPYEEEYRPDGKYVPRILFLDKNGDLLPDFRNKKAEYKNYAYYYPSPADILNSMKDVIAHYGIELSTEKKGDKLKPVKPPPKKEPEAPETRKDKKTESETKKAEKVKEEIKESENKKTKDTGKKETKKESSKTSEL</sequence>
<dbReference type="GO" id="GO:0005783">
    <property type="term" value="C:endoplasmic reticulum"/>
    <property type="evidence" value="ECO:0007669"/>
    <property type="project" value="TreeGrafter"/>
</dbReference>
<evidence type="ECO:0000313" key="4">
    <source>
        <dbReference type="Proteomes" id="UP000095281"/>
    </source>
</evidence>
<dbReference type="InterPro" id="IPR051099">
    <property type="entry name" value="AGR/TXD"/>
</dbReference>
<feature type="region of interest" description="Disordered" evidence="2">
    <location>
        <begin position="181"/>
        <end position="247"/>
    </location>
</feature>
<dbReference type="Pfam" id="PF13899">
    <property type="entry name" value="Thioredoxin_7"/>
    <property type="match status" value="1"/>
</dbReference>
<dbReference type="Gene3D" id="3.40.30.10">
    <property type="entry name" value="Glutaredoxin"/>
    <property type="match status" value="1"/>
</dbReference>
<dbReference type="SUPFAM" id="SSF52833">
    <property type="entry name" value="Thioredoxin-like"/>
    <property type="match status" value="1"/>
</dbReference>
<dbReference type="PANTHER" id="PTHR15337:SF23">
    <property type="entry name" value="THIOREDOXIN DOMAIN-CONTAINING PROTEIN"/>
    <property type="match status" value="1"/>
</dbReference>
<protein>
    <submittedName>
        <fullName evidence="5">Thioredoxin domain-containing protein</fullName>
    </submittedName>
</protein>
<organism evidence="4 5">
    <name type="scientific">Meloidogyne hapla</name>
    <name type="common">Root-knot nematode worm</name>
    <dbReference type="NCBI Taxonomy" id="6305"/>
    <lineage>
        <taxon>Eukaryota</taxon>
        <taxon>Metazoa</taxon>
        <taxon>Ecdysozoa</taxon>
        <taxon>Nematoda</taxon>
        <taxon>Chromadorea</taxon>
        <taxon>Rhabditida</taxon>
        <taxon>Tylenchina</taxon>
        <taxon>Tylenchomorpha</taxon>
        <taxon>Tylenchoidea</taxon>
        <taxon>Meloidogynidae</taxon>
        <taxon>Meloidogyninae</taxon>
        <taxon>Meloidogyne</taxon>
    </lineage>
</organism>